<keyword evidence="1" id="KW-0732">Signal</keyword>
<evidence type="ECO:0000256" key="1">
    <source>
        <dbReference type="SAM" id="SignalP"/>
    </source>
</evidence>
<keyword evidence="3" id="KW-1185">Reference proteome</keyword>
<evidence type="ECO:0000313" key="3">
    <source>
        <dbReference type="Proteomes" id="UP001155483"/>
    </source>
</evidence>
<dbReference type="AlphaFoldDB" id="A0A9X2XPF1"/>
<name>A0A9X2XPF1_9BACT</name>
<dbReference type="RefSeq" id="WP_279298612.1">
    <property type="nucleotide sequence ID" value="NZ_JAOTIF010000018.1"/>
</dbReference>
<evidence type="ECO:0000313" key="2">
    <source>
        <dbReference type="EMBL" id="MCU7551173.1"/>
    </source>
</evidence>
<reference evidence="2" key="1">
    <citation type="submission" date="2022-09" db="EMBL/GenBank/DDBJ databases">
        <authorList>
            <person name="Yuan C."/>
            <person name="Ke Z."/>
        </authorList>
    </citation>
    <scope>NUCLEOTIDE SEQUENCE</scope>
    <source>
        <strain evidence="2">LB-8</strain>
    </source>
</reference>
<dbReference type="Proteomes" id="UP001155483">
    <property type="component" value="Unassembled WGS sequence"/>
</dbReference>
<sequence>MKKILVLIAILFATNAFGQSTNDKDTRVVIDSKKAGDNDTGIKVIYVDKIYADKISNMYQPAYFINDKLVSQTLVATLNPGLIESVHVVKGSLQINNREYDGQIHIKTKSLYNPKLISLNALKEKYTNLKGKSAIFMLDGNIVNADYDNYEVDENYLLAIIVDKVENLKENIHLGLIKILTKSEENIKKMKEIRIRGAEVPISK</sequence>
<dbReference type="EMBL" id="JAOTIF010000018">
    <property type="protein sequence ID" value="MCU7551173.1"/>
    <property type="molecule type" value="Genomic_DNA"/>
</dbReference>
<protein>
    <submittedName>
        <fullName evidence="2">Uncharacterized protein</fullName>
    </submittedName>
</protein>
<comment type="caution">
    <text evidence="2">The sequence shown here is derived from an EMBL/GenBank/DDBJ whole genome shotgun (WGS) entry which is preliminary data.</text>
</comment>
<feature type="signal peptide" evidence="1">
    <location>
        <begin position="1"/>
        <end position="18"/>
    </location>
</feature>
<reference evidence="2" key="2">
    <citation type="submission" date="2023-04" db="EMBL/GenBank/DDBJ databases">
        <title>Paracnuella aquatica gen. nov., sp. nov., a member of the family Chitinophagaceae isolated from a hot spring.</title>
        <authorList>
            <person name="Wang C."/>
        </authorList>
    </citation>
    <scope>NUCLEOTIDE SEQUENCE</scope>
    <source>
        <strain evidence="2">LB-8</strain>
    </source>
</reference>
<feature type="chain" id="PRO_5040828420" evidence="1">
    <location>
        <begin position="19"/>
        <end position="204"/>
    </location>
</feature>
<organism evidence="2 3">
    <name type="scientific">Paraflavisolibacter caeni</name>
    <dbReference type="NCBI Taxonomy" id="2982496"/>
    <lineage>
        <taxon>Bacteria</taxon>
        <taxon>Pseudomonadati</taxon>
        <taxon>Bacteroidota</taxon>
        <taxon>Chitinophagia</taxon>
        <taxon>Chitinophagales</taxon>
        <taxon>Chitinophagaceae</taxon>
        <taxon>Paraflavisolibacter</taxon>
    </lineage>
</organism>
<proteinExistence type="predicted"/>
<accession>A0A9X2XPF1</accession>
<gene>
    <name evidence="2" type="ORF">OCK74_18780</name>
</gene>